<evidence type="ECO:0000313" key="2">
    <source>
        <dbReference type="EMBL" id="CVI55703.1"/>
    </source>
</evidence>
<comment type="caution">
    <text evidence="2">The sequence shown here is derived from an EMBL/GenBank/DDBJ whole genome shotgun (WGS) entry which is preliminary data.</text>
</comment>
<organism evidence="2 3">
    <name type="scientific">Agrobacterium deltaense NCPPB 1641</name>
    <dbReference type="NCBI Taxonomy" id="1183425"/>
    <lineage>
        <taxon>Bacteria</taxon>
        <taxon>Pseudomonadati</taxon>
        <taxon>Pseudomonadota</taxon>
        <taxon>Alphaproteobacteria</taxon>
        <taxon>Hyphomicrobiales</taxon>
        <taxon>Rhizobiaceae</taxon>
        <taxon>Rhizobium/Agrobacterium group</taxon>
        <taxon>Agrobacterium</taxon>
    </lineage>
</organism>
<feature type="region of interest" description="Disordered" evidence="1">
    <location>
        <begin position="1"/>
        <end position="92"/>
    </location>
</feature>
<feature type="compositionally biased region" description="Low complexity" evidence="1">
    <location>
        <begin position="12"/>
        <end position="21"/>
    </location>
</feature>
<accession>A0A1S7TM47</accession>
<keyword evidence="3" id="KW-1185">Reference proteome</keyword>
<protein>
    <submittedName>
        <fullName evidence="2">Uncharacterized protein</fullName>
    </submittedName>
</protein>
<feature type="compositionally biased region" description="Polar residues" evidence="1">
    <location>
        <begin position="73"/>
        <end position="92"/>
    </location>
</feature>
<dbReference type="AlphaFoldDB" id="A0A1S7TM47"/>
<reference evidence="2" key="1">
    <citation type="submission" date="2016-01" db="EMBL/GenBank/DDBJ databases">
        <authorList>
            <person name="Regsiter A."/>
            <person name="william w."/>
        </authorList>
    </citation>
    <scope>NUCLEOTIDE SEQUENCE</scope>
    <source>
        <strain evidence="2">NCPPB 1641</strain>
    </source>
</reference>
<dbReference type="EMBL" id="FCNP01000014">
    <property type="protein sequence ID" value="CVI55703.1"/>
    <property type="molecule type" value="Genomic_DNA"/>
</dbReference>
<evidence type="ECO:0000256" key="1">
    <source>
        <dbReference type="SAM" id="MobiDB-lite"/>
    </source>
</evidence>
<evidence type="ECO:0000313" key="3">
    <source>
        <dbReference type="Proteomes" id="UP000192140"/>
    </source>
</evidence>
<sequence length="92" mass="10077">MARMARRATGLRQRQPTTRPRTSGDRAFPGKVEPGFPSGNATKQRVRALSRLEETRKRSRGQTQGASTLLRMTISQPTSIARTTASRQAAGP</sequence>
<name>A0A1S7TM47_9HYPH</name>
<gene>
    <name evidence="2" type="ORF">AGR7A_Cc210235</name>
</gene>
<proteinExistence type="predicted"/>
<dbReference type="Proteomes" id="UP000192140">
    <property type="component" value="Unassembled WGS sequence"/>
</dbReference>